<feature type="domain" description="YdbS-like PH" evidence="2">
    <location>
        <begin position="411"/>
        <end position="485"/>
    </location>
</feature>
<protein>
    <recommendedName>
        <fullName evidence="2">YdbS-like PH domain-containing protein</fullName>
    </recommendedName>
</protein>
<keyword evidence="1" id="KW-1133">Transmembrane helix</keyword>
<feature type="domain" description="YdbS-like PH" evidence="2">
    <location>
        <begin position="93"/>
        <end position="168"/>
    </location>
</feature>
<dbReference type="PIRSF" id="PIRSF026631">
    <property type="entry name" value="UCP026631"/>
    <property type="match status" value="1"/>
</dbReference>
<keyword evidence="1" id="KW-0812">Transmembrane</keyword>
<evidence type="ECO:0000259" key="2">
    <source>
        <dbReference type="Pfam" id="PF03703"/>
    </source>
</evidence>
<sequence>MRSPYSDGEWHRLHPLTPLLRGGLTLLVVIGVIVANLRERLIELFFPVFTDLPPGELPPDPVDFLFANNLILIAGGITLGVLVVLLVLFRLSWRFHTLRIGDDDVEVRSGVLFRTHRRAPLDRVQGVNLTRPMIARLLGLAKLEVVGAGLDANVRLEYLSGKDAEAIRGDILRLASGRRLAEARAKDGERGSLVRQAADAVGSGLQQLVDGEDFGDAEPETIVRIPIGRLVASRVLSGSTLVLIALVGGIAVAASVSTLWLLFTVVPMFLAFGAYYVRSIARGLRYSIAPTPDGVRVTFGLFTTVSEVVPPGRVHAIEVHQPLLWRPFGWWAVSVNRLSGRSSTDTSTDQFAAVLPIGTRDDVERVLRILAPGLSAEEWTLVFRDGILGPVDDDPYTTTPARARWLRPLSWRRNGALVTADALLLRHGWVRRSLSILPLARLQSVGIHQGPVARALGTATVVGHVIAGSVQTAVGALDRDDAVALFEKTAHAAVVAAAGDRSHRWAG</sequence>
<dbReference type="EMBL" id="QDFT01000014">
    <property type="protein sequence ID" value="PVE73815.1"/>
    <property type="molecule type" value="Genomic_DNA"/>
</dbReference>
<comment type="caution">
    <text evidence="3">The sequence shown here is derived from an EMBL/GenBank/DDBJ whole genome shotgun (WGS) entry which is preliminary data.</text>
</comment>
<keyword evidence="1" id="KW-0472">Membrane</keyword>
<feature type="transmembrane region" description="Helical" evidence="1">
    <location>
        <begin position="64"/>
        <end position="89"/>
    </location>
</feature>
<dbReference type="Proteomes" id="UP000244649">
    <property type="component" value="Unassembled WGS sequence"/>
</dbReference>
<organism evidence="3 4">
    <name type="scientific">Microbacterium testaceum</name>
    <name type="common">Aureobacterium testaceum</name>
    <name type="synonym">Brevibacterium testaceum</name>
    <dbReference type="NCBI Taxonomy" id="2033"/>
    <lineage>
        <taxon>Bacteria</taxon>
        <taxon>Bacillati</taxon>
        <taxon>Actinomycetota</taxon>
        <taxon>Actinomycetes</taxon>
        <taxon>Micrococcales</taxon>
        <taxon>Microbacteriaceae</taxon>
        <taxon>Microbacterium</taxon>
    </lineage>
</organism>
<accession>A0A2T7WJY9</accession>
<dbReference type="PANTHER" id="PTHR34473:SF2">
    <property type="entry name" value="UPF0699 TRANSMEMBRANE PROTEIN YDBT"/>
    <property type="match status" value="1"/>
</dbReference>
<dbReference type="InterPro" id="IPR005182">
    <property type="entry name" value="YdbS-like_PH"/>
</dbReference>
<reference evidence="3 4" key="1">
    <citation type="submission" date="2018-04" db="EMBL/GenBank/DDBJ databases">
        <authorList>
            <person name="Go L.Y."/>
            <person name="Mitchell J.A."/>
        </authorList>
    </citation>
    <scope>NUCLEOTIDE SEQUENCE [LARGE SCALE GENOMIC DNA]</scope>
    <source>
        <strain evidence="3 4">TPD7010</strain>
    </source>
</reference>
<feature type="transmembrane region" description="Helical" evidence="1">
    <location>
        <begin position="259"/>
        <end position="277"/>
    </location>
</feature>
<dbReference type="PANTHER" id="PTHR34473">
    <property type="entry name" value="UPF0699 TRANSMEMBRANE PROTEIN YDBS"/>
    <property type="match status" value="1"/>
</dbReference>
<proteinExistence type="predicted"/>
<feature type="transmembrane region" description="Helical" evidence="1">
    <location>
        <begin position="231"/>
        <end position="253"/>
    </location>
</feature>
<feature type="transmembrane region" description="Helical" evidence="1">
    <location>
        <begin position="20"/>
        <end position="37"/>
    </location>
</feature>
<name>A0A2T7WJY9_MICTE</name>
<evidence type="ECO:0000256" key="1">
    <source>
        <dbReference type="SAM" id="Phobius"/>
    </source>
</evidence>
<dbReference type="InterPro" id="IPR014529">
    <property type="entry name" value="UCP026631"/>
</dbReference>
<dbReference type="AlphaFoldDB" id="A0A2T7WJY9"/>
<evidence type="ECO:0000313" key="4">
    <source>
        <dbReference type="Proteomes" id="UP000244649"/>
    </source>
</evidence>
<gene>
    <name evidence="3" type="ORF">DC432_07545</name>
</gene>
<evidence type="ECO:0000313" key="3">
    <source>
        <dbReference type="EMBL" id="PVE73815.1"/>
    </source>
</evidence>
<dbReference type="Pfam" id="PF03703">
    <property type="entry name" value="bPH_2"/>
    <property type="match status" value="2"/>
</dbReference>